<evidence type="ECO:0000313" key="2">
    <source>
        <dbReference type="Proteomes" id="UP001493153"/>
    </source>
</evidence>
<sequence>MLYCGVDLKAYLFEKRGRLADLSRKIGAHASDVSRWASGYRPIPVQFGWPIERETGGLVTREELFPDKWREIWPELAVKTINRKMP</sequence>
<gene>
    <name evidence="1" type="ORF">IHE29_11065</name>
</gene>
<dbReference type="InterPro" id="IPR031856">
    <property type="entry name" value="YdaS_toxin-like"/>
</dbReference>
<evidence type="ECO:0000313" key="1">
    <source>
        <dbReference type="EMBL" id="WXK39774.1"/>
    </source>
</evidence>
<name>A0ABZ2PXD0_9BURK</name>
<dbReference type="Pfam" id="PF15943">
    <property type="entry name" value="YdaS_toxin"/>
    <property type="match status" value="1"/>
</dbReference>
<organism evidence="1 2">
    <name type="scientific">Mycetohabitans rhizoxinica</name>
    <dbReference type="NCBI Taxonomy" id="412963"/>
    <lineage>
        <taxon>Bacteria</taxon>
        <taxon>Pseudomonadati</taxon>
        <taxon>Pseudomonadota</taxon>
        <taxon>Betaproteobacteria</taxon>
        <taxon>Burkholderiales</taxon>
        <taxon>Burkholderiaceae</taxon>
        <taxon>Mycetohabitans</taxon>
    </lineage>
</organism>
<proteinExistence type="predicted"/>
<dbReference type="EMBL" id="CP062176">
    <property type="protein sequence ID" value="WXK39774.1"/>
    <property type="molecule type" value="Genomic_DNA"/>
</dbReference>
<dbReference type="Gene3D" id="1.10.260.40">
    <property type="entry name" value="lambda repressor-like DNA-binding domains"/>
    <property type="match status" value="1"/>
</dbReference>
<accession>A0ABZ2PXD0</accession>
<reference evidence="1 2" key="1">
    <citation type="submission" date="2020-09" db="EMBL/GenBank/DDBJ databases">
        <title>Genome sequences of Mycetohabitans spp.</title>
        <authorList>
            <person name="Carter M.E."/>
            <person name="Carpenter S.C.D."/>
            <person name="Bogdanove A.J."/>
        </authorList>
    </citation>
    <scope>NUCLEOTIDE SEQUENCE [LARGE SCALE GENOMIC DNA]</scope>
    <source>
        <strain evidence="1 2">B12</strain>
    </source>
</reference>
<protein>
    <submittedName>
        <fullName evidence="1">Helix-turn-helix domain-containing protein</fullName>
    </submittedName>
</protein>
<keyword evidence="2" id="KW-1185">Reference proteome</keyword>
<dbReference type="SUPFAM" id="SSF47413">
    <property type="entry name" value="lambda repressor-like DNA-binding domains"/>
    <property type="match status" value="1"/>
</dbReference>
<dbReference type="InterPro" id="IPR010982">
    <property type="entry name" value="Lambda_DNA-bd_dom_sf"/>
</dbReference>
<dbReference type="Proteomes" id="UP001493153">
    <property type="component" value="Chromosome"/>
</dbReference>